<sequence length="222" mass="24675">MSSESSVSRPAETTRGFFATLLPCLGSKPLVGLARRDFEKFAKDIHGRGAGLAASTVNDRMVMVAALLEAAVVDKRIADNPARSIRISRRDALSVDEDEIPTPAEVDLIAGHIAPQYRLTVYLQSGTGQRPSEALAFSAECRRPGFVRVRWQVSAKAHRADCRTAFVPLKNRLEGEYRDVPVAPFMEQEIDSHLSKRRPVPVVFAGREGKWRRLEVRAAPRW</sequence>
<dbReference type="GO" id="GO:0015074">
    <property type="term" value="P:DNA integration"/>
    <property type="evidence" value="ECO:0007669"/>
    <property type="project" value="InterPro"/>
</dbReference>
<evidence type="ECO:0000313" key="4">
    <source>
        <dbReference type="Proteomes" id="UP000595046"/>
    </source>
</evidence>
<keyword evidence="2" id="KW-0233">DNA recombination</keyword>
<proteinExistence type="predicted"/>
<evidence type="ECO:0000313" key="3">
    <source>
        <dbReference type="EMBL" id="QPP06761.1"/>
    </source>
</evidence>
<dbReference type="SUPFAM" id="SSF56349">
    <property type="entry name" value="DNA breaking-rejoining enzymes"/>
    <property type="match status" value="1"/>
</dbReference>
<gene>
    <name evidence="3" type="ORF">G4Z16_10560</name>
</gene>
<dbReference type="EMBL" id="CP048882">
    <property type="protein sequence ID" value="QPP06761.1"/>
    <property type="molecule type" value="Genomic_DNA"/>
</dbReference>
<keyword evidence="4" id="KW-1185">Reference proteome</keyword>
<evidence type="ECO:0000256" key="1">
    <source>
        <dbReference type="ARBA" id="ARBA00023125"/>
    </source>
</evidence>
<keyword evidence="1" id="KW-0238">DNA-binding</keyword>
<dbReference type="InterPro" id="IPR010998">
    <property type="entry name" value="Integrase_recombinase_N"/>
</dbReference>
<accession>A0A7T1WRQ6</accession>
<dbReference type="GO" id="GO:0006310">
    <property type="term" value="P:DNA recombination"/>
    <property type="evidence" value="ECO:0007669"/>
    <property type="project" value="UniProtKB-KW"/>
</dbReference>
<organism evidence="3 4">
    <name type="scientific">Streptomyces bathyalis</name>
    <dbReference type="NCBI Taxonomy" id="2710756"/>
    <lineage>
        <taxon>Bacteria</taxon>
        <taxon>Bacillati</taxon>
        <taxon>Actinomycetota</taxon>
        <taxon>Actinomycetes</taxon>
        <taxon>Kitasatosporales</taxon>
        <taxon>Streptomycetaceae</taxon>
        <taxon>Streptomyces</taxon>
    </lineage>
</organism>
<dbReference type="GO" id="GO:0003677">
    <property type="term" value="F:DNA binding"/>
    <property type="evidence" value="ECO:0007669"/>
    <property type="project" value="UniProtKB-KW"/>
</dbReference>
<name>A0A7T1WRQ6_9ACTN</name>
<dbReference type="Gene3D" id="1.10.443.10">
    <property type="entry name" value="Intergrase catalytic core"/>
    <property type="match status" value="1"/>
</dbReference>
<dbReference type="Proteomes" id="UP000595046">
    <property type="component" value="Chromosome"/>
</dbReference>
<dbReference type="InterPro" id="IPR013762">
    <property type="entry name" value="Integrase-like_cat_sf"/>
</dbReference>
<reference evidence="4" key="1">
    <citation type="submission" date="2020-02" db="EMBL/GenBank/DDBJ databases">
        <title>Streptomyces sp. ASO4wet.</title>
        <authorList>
            <person name="Risdian C."/>
            <person name="Landwehr W."/>
            <person name="Schupp P."/>
            <person name="Wink J."/>
        </authorList>
    </citation>
    <scope>NUCLEOTIDE SEQUENCE [LARGE SCALE GENOMIC DNA]</scope>
    <source>
        <strain evidence="4">ASO4wet</strain>
    </source>
</reference>
<protein>
    <recommendedName>
        <fullName evidence="5">Integrase</fullName>
    </recommendedName>
</protein>
<dbReference type="RefSeq" id="WP_197350579.1">
    <property type="nucleotide sequence ID" value="NZ_CP048882.1"/>
</dbReference>
<dbReference type="KEGG" id="sbat:G4Z16_10560"/>
<dbReference type="Gene3D" id="1.10.150.130">
    <property type="match status" value="1"/>
</dbReference>
<evidence type="ECO:0000256" key="2">
    <source>
        <dbReference type="ARBA" id="ARBA00023172"/>
    </source>
</evidence>
<evidence type="ECO:0008006" key="5">
    <source>
        <dbReference type="Google" id="ProtNLM"/>
    </source>
</evidence>
<dbReference type="InterPro" id="IPR011010">
    <property type="entry name" value="DNA_brk_join_enz"/>
</dbReference>
<dbReference type="AlphaFoldDB" id="A0A7T1WRQ6"/>